<dbReference type="Proteomes" id="UP000218811">
    <property type="component" value="Unassembled WGS sequence"/>
</dbReference>
<accession>A0A2H3J391</accession>
<dbReference type="AlphaFoldDB" id="A0A2H3J391"/>
<name>A0A2H3J391_WOLCO</name>
<keyword evidence="2" id="KW-1185">Reference proteome</keyword>
<reference evidence="1 2" key="1">
    <citation type="journal article" date="2012" name="Science">
        <title>The Paleozoic origin of enzymatic lignin decomposition reconstructed from 31 fungal genomes.</title>
        <authorList>
            <person name="Floudas D."/>
            <person name="Binder M."/>
            <person name="Riley R."/>
            <person name="Barry K."/>
            <person name="Blanchette R.A."/>
            <person name="Henrissat B."/>
            <person name="Martinez A.T."/>
            <person name="Otillar R."/>
            <person name="Spatafora J.W."/>
            <person name="Yadav J.S."/>
            <person name="Aerts A."/>
            <person name="Benoit I."/>
            <person name="Boyd A."/>
            <person name="Carlson A."/>
            <person name="Copeland A."/>
            <person name="Coutinho P.M."/>
            <person name="de Vries R.P."/>
            <person name="Ferreira P."/>
            <person name="Findley K."/>
            <person name="Foster B."/>
            <person name="Gaskell J."/>
            <person name="Glotzer D."/>
            <person name="Gorecki P."/>
            <person name="Heitman J."/>
            <person name="Hesse C."/>
            <person name="Hori C."/>
            <person name="Igarashi K."/>
            <person name="Jurgens J.A."/>
            <person name="Kallen N."/>
            <person name="Kersten P."/>
            <person name="Kohler A."/>
            <person name="Kuees U."/>
            <person name="Kumar T.K.A."/>
            <person name="Kuo A."/>
            <person name="LaButti K."/>
            <person name="Larrondo L.F."/>
            <person name="Lindquist E."/>
            <person name="Ling A."/>
            <person name="Lombard V."/>
            <person name="Lucas S."/>
            <person name="Lundell T."/>
            <person name="Martin R."/>
            <person name="McLaughlin D.J."/>
            <person name="Morgenstern I."/>
            <person name="Morin E."/>
            <person name="Murat C."/>
            <person name="Nagy L.G."/>
            <person name="Nolan M."/>
            <person name="Ohm R.A."/>
            <person name="Patyshakuliyeva A."/>
            <person name="Rokas A."/>
            <person name="Ruiz-Duenas F.J."/>
            <person name="Sabat G."/>
            <person name="Salamov A."/>
            <person name="Samejima M."/>
            <person name="Schmutz J."/>
            <person name="Slot J.C."/>
            <person name="St John F."/>
            <person name="Stenlid J."/>
            <person name="Sun H."/>
            <person name="Sun S."/>
            <person name="Syed K."/>
            <person name="Tsang A."/>
            <person name="Wiebenga A."/>
            <person name="Young D."/>
            <person name="Pisabarro A."/>
            <person name="Eastwood D.C."/>
            <person name="Martin F."/>
            <person name="Cullen D."/>
            <person name="Grigoriev I.V."/>
            <person name="Hibbett D.S."/>
        </authorList>
    </citation>
    <scope>NUCLEOTIDE SEQUENCE [LARGE SCALE GENOMIC DNA]</scope>
    <source>
        <strain evidence="1 2">MD-104</strain>
    </source>
</reference>
<protein>
    <submittedName>
        <fullName evidence="1">Uncharacterized protein</fullName>
    </submittedName>
</protein>
<organism evidence="1 2">
    <name type="scientific">Wolfiporia cocos (strain MD-104)</name>
    <name type="common">Brown rot fungus</name>
    <dbReference type="NCBI Taxonomy" id="742152"/>
    <lineage>
        <taxon>Eukaryota</taxon>
        <taxon>Fungi</taxon>
        <taxon>Dikarya</taxon>
        <taxon>Basidiomycota</taxon>
        <taxon>Agaricomycotina</taxon>
        <taxon>Agaricomycetes</taxon>
        <taxon>Polyporales</taxon>
        <taxon>Phaeolaceae</taxon>
        <taxon>Wolfiporia</taxon>
    </lineage>
</organism>
<evidence type="ECO:0000313" key="1">
    <source>
        <dbReference type="EMBL" id="PCH36702.1"/>
    </source>
</evidence>
<proteinExistence type="predicted"/>
<gene>
    <name evidence="1" type="ORF">WOLCODRAFT_20702</name>
</gene>
<evidence type="ECO:0000313" key="2">
    <source>
        <dbReference type="Proteomes" id="UP000218811"/>
    </source>
</evidence>
<dbReference type="EMBL" id="KB467887">
    <property type="protein sequence ID" value="PCH36702.1"/>
    <property type="molecule type" value="Genomic_DNA"/>
</dbReference>
<sequence>MTSGPEDLTSEETLREWNRILHAQGGLCHIAYGFLSITLTGAEIRHPDDTLWRDLRCYYTHFNMDAFVLLDQIHAQITPESYVMAFTAERRIIGSLLSRFVYNMRQVAEVCDVNSDTDNTTIIVIHPSRQDLQSHTSVQPASSRIRTFGAPPYLGDCDNLIFSDDGLKDNEAHAPADEDVDINQERMNKNRGSILQNREMIMDA</sequence>